<evidence type="ECO:0000313" key="3">
    <source>
        <dbReference type="Proteomes" id="UP000288859"/>
    </source>
</evidence>
<sequence>MPSNPPTNIGLGLVWWSARNPPADPTVSLSGRTVLITGANVGLGLEAAVKIAALGAKGLILGVRSLQKGEDTKRQICQRTGYDPNKVRYYELDMSRFASVESFAKTVEENEPRVDAAILNAGTVAPAFVLSPEGYETILQVNVLSTALLGVLLLPQLQKSATISGTASHLEFVGSVAHHSVKASQFDLSPERSIIDQVNSKSFFGLTVNYHVSKLLLMYVMEGLVQATTTRMPGRGEPNVIITNVCPCLCRTNLGRDFGSPMKLANYLFHLPFARTAEEGSRTLVSGITLGPEANGEFWSHDILYPKGDLVTSAEGKALQKRVWKEIVDILSKNVPDFDGRLSRLRGR</sequence>
<dbReference type="GO" id="GO:0016491">
    <property type="term" value="F:oxidoreductase activity"/>
    <property type="evidence" value="ECO:0007669"/>
    <property type="project" value="UniProtKB-KW"/>
</dbReference>
<dbReference type="EMBL" id="NAJM01000008">
    <property type="protein sequence ID" value="RVX73381.1"/>
    <property type="molecule type" value="Genomic_DNA"/>
</dbReference>
<gene>
    <name evidence="2" type="ORF">B0A52_03023</name>
</gene>
<evidence type="ECO:0000256" key="1">
    <source>
        <dbReference type="ARBA" id="ARBA00023002"/>
    </source>
</evidence>
<comment type="caution">
    <text evidence="2">The sequence shown here is derived from an EMBL/GenBank/DDBJ whole genome shotgun (WGS) entry which is preliminary data.</text>
</comment>
<organism evidence="2 3">
    <name type="scientific">Exophiala mesophila</name>
    <name type="common">Black yeast-like fungus</name>
    <dbReference type="NCBI Taxonomy" id="212818"/>
    <lineage>
        <taxon>Eukaryota</taxon>
        <taxon>Fungi</taxon>
        <taxon>Dikarya</taxon>
        <taxon>Ascomycota</taxon>
        <taxon>Pezizomycotina</taxon>
        <taxon>Eurotiomycetes</taxon>
        <taxon>Chaetothyriomycetidae</taxon>
        <taxon>Chaetothyriales</taxon>
        <taxon>Herpotrichiellaceae</taxon>
        <taxon>Exophiala</taxon>
    </lineage>
</organism>
<dbReference type="InterPro" id="IPR036291">
    <property type="entry name" value="NAD(P)-bd_dom_sf"/>
</dbReference>
<protein>
    <submittedName>
        <fullName evidence="2">Uncharacterized protein</fullName>
    </submittedName>
</protein>
<dbReference type="InterPro" id="IPR002347">
    <property type="entry name" value="SDR_fam"/>
</dbReference>
<dbReference type="AlphaFoldDB" id="A0A438NCK4"/>
<evidence type="ECO:0000313" key="2">
    <source>
        <dbReference type="EMBL" id="RVX73381.1"/>
    </source>
</evidence>
<dbReference type="Gene3D" id="3.40.50.720">
    <property type="entry name" value="NAD(P)-binding Rossmann-like Domain"/>
    <property type="match status" value="1"/>
</dbReference>
<dbReference type="Pfam" id="PF00106">
    <property type="entry name" value="adh_short"/>
    <property type="match status" value="1"/>
</dbReference>
<dbReference type="Proteomes" id="UP000288859">
    <property type="component" value="Unassembled WGS sequence"/>
</dbReference>
<dbReference type="SUPFAM" id="SSF51735">
    <property type="entry name" value="NAD(P)-binding Rossmann-fold domains"/>
    <property type="match status" value="1"/>
</dbReference>
<dbReference type="PANTHER" id="PTHR43157:SF22">
    <property type="entry name" value="SHORT-CHAIN DEHYDROGENASE_REDUCTASE PHMF"/>
    <property type="match status" value="1"/>
</dbReference>
<accession>A0A438NCK4</accession>
<dbReference type="PRINTS" id="PR00081">
    <property type="entry name" value="GDHRDH"/>
</dbReference>
<dbReference type="OrthoDB" id="542013at2759"/>
<name>A0A438NCK4_EXOME</name>
<dbReference type="PANTHER" id="PTHR43157">
    <property type="entry name" value="PHOSPHATIDYLINOSITOL-GLYCAN BIOSYNTHESIS CLASS F PROTEIN-RELATED"/>
    <property type="match status" value="1"/>
</dbReference>
<dbReference type="VEuPathDB" id="FungiDB:PV10_02737"/>
<proteinExistence type="predicted"/>
<reference evidence="2 3" key="1">
    <citation type="submission" date="2017-03" db="EMBL/GenBank/DDBJ databases">
        <title>Genomes of endolithic fungi from Antarctica.</title>
        <authorList>
            <person name="Coleine C."/>
            <person name="Masonjones S."/>
            <person name="Stajich J.E."/>
        </authorList>
    </citation>
    <scope>NUCLEOTIDE SEQUENCE [LARGE SCALE GENOMIC DNA]</scope>
    <source>
        <strain evidence="2 3">CCFEE 6314</strain>
    </source>
</reference>
<keyword evidence="1" id="KW-0560">Oxidoreductase</keyword>